<dbReference type="EMBL" id="MU842864">
    <property type="protein sequence ID" value="KAK2029401.1"/>
    <property type="molecule type" value="Genomic_DNA"/>
</dbReference>
<gene>
    <name evidence="1" type="ORF">LX32DRAFT_357928</name>
</gene>
<comment type="caution">
    <text evidence="1">The sequence shown here is derived from an EMBL/GenBank/DDBJ whole genome shotgun (WGS) entry which is preliminary data.</text>
</comment>
<organism evidence="1 2">
    <name type="scientific">Colletotrichum zoysiae</name>
    <dbReference type="NCBI Taxonomy" id="1216348"/>
    <lineage>
        <taxon>Eukaryota</taxon>
        <taxon>Fungi</taxon>
        <taxon>Dikarya</taxon>
        <taxon>Ascomycota</taxon>
        <taxon>Pezizomycotina</taxon>
        <taxon>Sordariomycetes</taxon>
        <taxon>Hypocreomycetidae</taxon>
        <taxon>Glomerellales</taxon>
        <taxon>Glomerellaceae</taxon>
        <taxon>Colletotrichum</taxon>
        <taxon>Colletotrichum graminicola species complex</taxon>
    </lineage>
</organism>
<protein>
    <submittedName>
        <fullName evidence="1">Uncharacterized protein</fullName>
    </submittedName>
</protein>
<proteinExistence type="predicted"/>
<evidence type="ECO:0000313" key="2">
    <source>
        <dbReference type="Proteomes" id="UP001232148"/>
    </source>
</evidence>
<dbReference type="Proteomes" id="UP001232148">
    <property type="component" value="Unassembled WGS sequence"/>
</dbReference>
<accession>A0AAD9HHT9</accession>
<keyword evidence="2" id="KW-1185">Reference proteome</keyword>
<sequence>MTRDDEVDCDSLNVGGRMHPSLEWRDGGRTRGPVRVRFGWVGLCAGILIFLHDEHSIWVSPFPTPHPSPATQAARCARWEGQMHLGTRSQKTPGTADGRPARQSDWLRRILSVSLSHALDGVFVHLPHGRTAAPLPQLCDVRSRKRPHGPAAACQKKAGSPLSLIVKLGTVLK</sequence>
<dbReference type="AlphaFoldDB" id="A0AAD9HHT9"/>
<evidence type="ECO:0000313" key="1">
    <source>
        <dbReference type="EMBL" id="KAK2029401.1"/>
    </source>
</evidence>
<name>A0AAD9HHT9_9PEZI</name>
<reference evidence="1" key="1">
    <citation type="submission" date="2021-06" db="EMBL/GenBank/DDBJ databases">
        <title>Comparative genomics, transcriptomics and evolutionary studies reveal genomic signatures of adaptation to plant cell wall in hemibiotrophic fungi.</title>
        <authorList>
            <consortium name="DOE Joint Genome Institute"/>
            <person name="Baroncelli R."/>
            <person name="Diaz J.F."/>
            <person name="Benocci T."/>
            <person name="Peng M."/>
            <person name="Battaglia E."/>
            <person name="Haridas S."/>
            <person name="Andreopoulos W."/>
            <person name="Labutti K."/>
            <person name="Pangilinan J."/>
            <person name="Floch G.L."/>
            <person name="Makela M.R."/>
            <person name="Henrissat B."/>
            <person name="Grigoriev I.V."/>
            <person name="Crouch J.A."/>
            <person name="De Vries R.P."/>
            <person name="Sukno S.A."/>
            <person name="Thon M.R."/>
        </authorList>
    </citation>
    <scope>NUCLEOTIDE SEQUENCE</scope>
    <source>
        <strain evidence="1">MAFF235873</strain>
    </source>
</reference>